<feature type="transmembrane region" description="Helical" evidence="10">
    <location>
        <begin position="305"/>
        <end position="326"/>
    </location>
</feature>
<dbReference type="GO" id="GO:0015386">
    <property type="term" value="F:potassium:proton antiporter activity"/>
    <property type="evidence" value="ECO:0007669"/>
    <property type="project" value="TreeGrafter"/>
</dbReference>
<feature type="transmembrane region" description="Helical" evidence="10">
    <location>
        <begin position="54"/>
        <end position="73"/>
    </location>
</feature>
<evidence type="ECO:0000256" key="3">
    <source>
        <dbReference type="ARBA" id="ARBA00022475"/>
    </source>
</evidence>
<accession>B9XMX7</accession>
<dbReference type="PANTHER" id="PTHR10110:SF86">
    <property type="entry name" value="SODIUM_HYDROGEN EXCHANGER 7"/>
    <property type="match status" value="1"/>
</dbReference>
<feature type="transmembrane region" description="Helical" evidence="10">
    <location>
        <begin position="260"/>
        <end position="285"/>
    </location>
</feature>
<dbReference type="Gene3D" id="6.10.140.1330">
    <property type="match status" value="1"/>
</dbReference>
<name>B9XMX7_PEDPL</name>
<evidence type="ECO:0000259" key="11">
    <source>
        <dbReference type="Pfam" id="PF00999"/>
    </source>
</evidence>
<gene>
    <name evidence="12" type="ORF">Cflav_PD1946</name>
</gene>
<dbReference type="Pfam" id="PF00999">
    <property type="entry name" value="Na_H_Exchanger"/>
    <property type="match status" value="1"/>
</dbReference>
<dbReference type="OrthoDB" id="9809206at2"/>
<organism evidence="12 13">
    <name type="scientific">Pedosphaera parvula (strain Ellin514)</name>
    <dbReference type="NCBI Taxonomy" id="320771"/>
    <lineage>
        <taxon>Bacteria</taxon>
        <taxon>Pseudomonadati</taxon>
        <taxon>Verrucomicrobiota</taxon>
        <taxon>Pedosphaerae</taxon>
        <taxon>Pedosphaerales</taxon>
        <taxon>Pedosphaeraceae</taxon>
        <taxon>Pedosphaera</taxon>
    </lineage>
</organism>
<keyword evidence="5 10" id="KW-1133">Transmembrane helix</keyword>
<keyword evidence="4 10" id="KW-0812">Transmembrane</keyword>
<feature type="transmembrane region" description="Helical" evidence="10">
    <location>
        <begin position="112"/>
        <end position="134"/>
    </location>
</feature>
<evidence type="ECO:0000256" key="7">
    <source>
        <dbReference type="ARBA" id="ARBA00023065"/>
    </source>
</evidence>
<reference evidence="12 13" key="1">
    <citation type="journal article" date="2011" name="J. Bacteriol.">
        <title>Genome sequence of 'Pedosphaera parvula' Ellin514, an aerobic Verrucomicrobial isolate from pasture soil.</title>
        <authorList>
            <person name="Kant R."/>
            <person name="van Passel M.W."/>
            <person name="Sangwan P."/>
            <person name="Palva A."/>
            <person name="Lucas S."/>
            <person name="Copeland A."/>
            <person name="Lapidus A."/>
            <person name="Glavina Del Rio T."/>
            <person name="Dalin E."/>
            <person name="Tice H."/>
            <person name="Bruce D."/>
            <person name="Goodwin L."/>
            <person name="Pitluck S."/>
            <person name="Chertkov O."/>
            <person name="Larimer F.W."/>
            <person name="Land M.L."/>
            <person name="Hauser L."/>
            <person name="Brettin T.S."/>
            <person name="Detter J.C."/>
            <person name="Han S."/>
            <person name="de Vos W.M."/>
            <person name="Janssen P.H."/>
            <person name="Smidt H."/>
        </authorList>
    </citation>
    <scope>NUCLEOTIDE SEQUENCE [LARGE SCALE GENOMIC DNA]</scope>
    <source>
        <strain evidence="12 13">Ellin514</strain>
    </source>
</reference>
<sequence length="531" mass="58232" precursor="true">MEHVDLLLGLLVAVAALTVLARKIKVPFPILFVIGGLLLALIPGLPRVKLRPDLVFFLFLPPLLFPAALFTSWRDFYANIRSISLLAVGLVIFTTVVVGFLAHYLVEGLPLGAAFAFGAIVSPPDAVAATAIAQRLGMPRRIVTVLEGESLVNDASALVALRFAVAAMVSGSFSLVQAGGAFVLVSMGGIAIGLGIGWVSVKISKWIDDPPVQIIISLLTPFAAYLSAERLGVSGVLGVVTAGLYVGWHMPEISDAKTRLLAYPFWEMVVFLLNGIIFLLIGLQLPEVLQTLEGQSMLKLCGQAALLSLAVILVRIVWVFPATYLPRYFSQALRQRDPYPGWRNVSIVAWTGMRGVVSLAAALGLPFTLANGKPFPGRDSIIFFTFCVIVATLVFQGLTLPALIRALKVSSDNLAEQEEREARLKANQAAMTRLKELGKEDSVPNELVDRLHREYEDRIKELHVCSLEAPEERPTSGLSPYLRLQDEALKVERQVILNLRNQRVINDEVMRRIERDLDLAETRLHLEQQTH</sequence>
<evidence type="ECO:0000313" key="13">
    <source>
        <dbReference type="Proteomes" id="UP000003688"/>
    </source>
</evidence>
<evidence type="ECO:0000256" key="9">
    <source>
        <dbReference type="ARBA" id="ARBA00023201"/>
    </source>
</evidence>
<comment type="similarity">
    <text evidence="10">Belongs to the monovalent cation:proton antiporter 1 (CPA1) transporter (TC 2.A.36) family.</text>
</comment>
<evidence type="ECO:0000256" key="6">
    <source>
        <dbReference type="ARBA" id="ARBA00023053"/>
    </source>
</evidence>
<keyword evidence="8 10" id="KW-0472">Membrane</keyword>
<keyword evidence="2 10" id="KW-0813">Transport</keyword>
<feature type="transmembrane region" description="Helical" evidence="10">
    <location>
        <begin position="6"/>
        <end position="21"/>
    </location>
</feature>
<dbReference type="GO" id="GO:0098719">
    <property type="term" value="P:sodium ion import across plasma membrane"/>
    <property type="evidence" value="ECO:0007669"/>
    <property type="project" value="TreeGrafter"/>
</dbReference>
<protein>
    <submittedName>
        <fullName evidence="12">Na+/H+ antiporter</fullName>
    </submittedName>
</protein>
<feature type="transmembrane region" description="Helical" evidence="10">
    <location>
        <begin position="181"/>
        <end position="199"/>
    </location>
</feature>
<feature type="transmembrane region" description="Helical" evidence="10">
    <location>
        <begin position="347"/>
        <end position="369"/>
    </location>
</feature>
<proteinExistence type="inferred from homology"/>
<keyword evidence="6 10" id="KW-0915">Sodium</keyword>
<dbReference type="RefSeq" id="WP_007417166.1">
    <property type="nucleotide sequence ID" value="NZ_ABOX02000037.1"/>
</dbReference>
<evidence type="ECO:0000256" key="4">
    <source>
        <dbReference type="ARBA" id="ARBA00022692"/>
    </source>
</evidence>
<dbReference type="Proteomes" id="UP000003688">
    <property type="component" value="Unassembled WGS sequence"/>
</dbReference>
<dbReference type="GO" id="GO:0005886">
    <property type="term" value="C:plasma membrane"/>
    <property type="evidence" value="ECO:0007669"/>
    <property type="project" value="UniProtKB-SubCell"/>
</dbReference>
<dbReference type="AlphaFoldDB" id="B9XMX7"/>
<evidence type="ECO:0000313" key="12">
    <source>
        <dbReference type="EMBL" id="EEF58773.1"/>
    </source>
</evidence>
<evidence type="ECO:0000256" key="8">
    <source>
        <dbReference type="ARBA" id="ARBA00023136"/>
    </source>
</evidence>
<evidence type="ECO:0000256" key="2">
    <source>
        <dbReference type="ARBA" id="ARBA00022448"/>
    </source>
</evidence>
<feature type="transmembrane region" description="Helical" evidence="10">
    <location>
        <begin position="381"/>
        <end position="404"/>
    </location>
</feature>
<dbReference type="PANTHER" id="PTHR10110">
    <property type="entry name" value="SODIUM/HYDROGEN EXCHANGER"/>
    <property type="match status" value="1"/>
</dbReference>
<keyword evidence="7 10" id="KW-0406">Ion transport</keyword>
<comment type="function">
    <text evidence="10">Na(+)/H(+) antiporter that extrudes sodium in exchange for external protons.</text>
</comment>
<comment type="caution">
    <text evidence="12">The sequence shown here is derived from an EMBL/GenBank/DDBJ whole genome shotgun (WGS) entry which is preliminary data.</text>
</comment>
<dbReference type="NCBIfam" id="TIGR00831">
    <property type="entry name" value="a_cpa1"/>
    <property type="match status" value="1"/>
</dbReference>
<dbReference type="STRING" id="320771.Cflav_PD1946"/>
<keyword evidence="10" id="KW-0050">Antiport</keyword>
<dbReference type="InterPro" id="IPR004705">
    <property type="entry name" value="Cation/H_exchanger_CPA1_bac"/>
</dbReference>
<evidence type="ECO:0000256" key="5">
    <source>
        <dbReference type="ARBA" id="ARBA00022989"/>
    </source>
</evidence>
<dbReference type="InterPro" id="IPR018422">
    <property type="entry name" value="Cation/H_exchanger_CPA1"/>
</dbReference>
<feature type="transmembrane region" description="Helical" evidence="10">
    <location>
        <begin position="85"/>
        <end position="106"/>
    </location>
</feature>
<evidence type="ECO:0000256" key="1">
    <source>
        <dbReference type="ARBA" id="ARBA00004651"/>
    </source>
</evidence>
<keyword evidence="13" id="KW-1185">Reference proteome</keyword>
<evidence type="ECO:0000256" key="10">
    <source>
        <dbReference type="RuleBase" id="RU366002"/>
    </source>
</evidence>
<keyword evidence="9 10" id="KW-0739">Sodium transport</keyword>
<keyword evidence="3 10" id="KW-1003">Cell membrane</keyword>
<comment type="subcellular location">
    <subcellularLocation>
        <location evidence="1 10">Cell membrane</location>
        <topology evidence="1 10">Multi-pass membrane protein</topology>
    </subcellularLocation>
</comment>
<dbReference type="EMBL" id="ABOX02000037">
    <property type="protein sequence ID" value="EEF58773.1"/>
    <property type="molecule type" value="Genomic_DNA"/>
</dbReference>
<dbReference type="GO" id="GO:0015385">
    <property type="term" value="F:sodium:proton antiporter activity"/>
    <property type="evidence" value="ECO:0007669"/>
    <property type="project" value="InterPro"/>
</dbReference>
<feature type="transmembrane region" description="Helical" evidence="10">
    <location>
        <begin position="28"/>
        <end position="48"/>
    </location>
</feature>
<dbReference type="GO" id="GO:0051453">
    <property type="term" value="P:regulation of intracellular pH"/>
    <property type="evidence" value="ECO:0007669"/>
    <property type="project" value="TreeGrafter"/>
</dbReference>
<dbReference type="InterPro" id="IPR006153">
    <property type="entry name" value="Cation/H_exchanger_TM"/>
</dbReference>
<feature type="domain" description="Cation/H+ exchanger transmembrane" evidence="11">
    <location>
        <begin position="12"/>
        <end position="404"/>
    </location>
</feature>
<feature type="transmembrane region" description="Helical" evidence="10">
    <location>
        <begin position="231"/>
        <end position="248"/>
    </location>
</feature>